<dbReference type="Proteomes" id="UP001221757">
    <property type="component" value="Unassembled WGS sequence"/>
</dbReference>
<evidence type="ECO:0000313" key="1">
    <source>
        <dbReference type="EMBL" id="KAJ7652924.1"/>
    </source>
</evidence>
<name>A0AAD7DG74_MYCRO</name>
<dbReference type="AlphaFoldDB" id="A0AAD7DG74"/>
<accession>A0AAD7DG74</accession>
<reference evidence="2" key="1">
    <citation type="submission" date="2023-03" db="EMBL/GenBank/DDBJ databases">
        <title>Massive genome expansion in bonnet fungi (Mycena s.s.) driven by repeated elements and novel gene families across ecological guilds.</title>
        <authorList>
            <consortium name="Lawrence Berkeley National Laboratory"/>
            <person name="Harder C.B."/>
            <person name="Miyauchi S."/>
            <person name="Viragh M."/>
            <person name="Kuo A."/>
            <person name="Thoen E."/>
            <person name="Andreopoulos B."/>
            <person name="Lu D."/>
            <person name="Skrede I."/>
            <person name="Drula E."/>
            <person name="Henrissat B."/>
            <person name="Morin E."/>
            <person name="Kohler A."/>
            <person name="Barry K."/>
            <person name="LaButti K."/>
            <person name="Morin E."/>
            <person name="Salamov A."/>
            <person name="Lipzen A."/>
            <person name="Mereny Z."/>
            <person name="Hegedus B."/>
            <person name="Baldrian P."/>
            <person name="Stursova M."/>
            <person name="Weitz H."/>
            <person name="Taylor A."/>
            <person name="Grigoriev I.V."/>
            <person name="Nagy L.G."/>
            <person name="Martin F."/>
            <person name="Kauserud H."/>
        </authorList>
    </citation>
    <scope>NUCLEOTIDE SEQUENCE</scope>
    <source>
        <strain evidence="2">CBHHK067</strain>
    </source>
</reference>
<dbReference type="EMBL" id="JARKIE010000342">
    <property type="protein sequence ID" value="KAJ7652924.1"/>
    <property type="molecule type" value="Genomic_DNA"/>
</dbReference>
<gene>
    <name evidence="2" type="ORF">B0H17DRAFT_1064798</name>
    <name evidence="1" type="ORF">B0H17DRAFT_1101226</name>
</gene>
<evidence type="ECO:0000313" key="2">
    <source>
        <dbReference type="EMBL" id="KAJ7690474.1"/>
    </source>
</evidence>
<keyword evidence="3" id="KW-1185">Reference proteome</keyword>
<organism evidence="2 3">
    <name type="scientific">Mycena rosella</name>
    <name type="common">Pink bonnet</name>
    <name type="synonym">Agaricus rosellus</name>
    <dbReference type="NCBI Taxonomy" id="1033263"/>
    <lineage>
        <taxon>Eukaryota</taxon>
        <taxon>Fungi</taxon>
        <taxon>Dikarya</taxon>
        <taxon>Basidiomycota</taxon>
        <taxon>Agaricomycotina</taxon>
        <taxon>Agaricomycetes</taxon>
        <taxon>Agaricomycetidae</taxon>
        <taxon>Agaricales</taxon>
        <taxon>Marasmiineae</taxon>
        <taxon>Mycenaceae</taxon>
        <taxon>Mycena</taxon>
    </lineage>
</organism>
<protein>
    <submittedName>
        <fullName evidence="2">Uncharacterized protein</fullName>
    </submittedName>
</protein>
<proteinExistence type="predicted"/>
<dbReference type="EMBL" id="JARKIE010000064">
    <property type="protein sequence ID" value="KAJ7690474.1"/>
    <property type="molecule type" value="Genomic_DNA"/>
</dbReference>
<evidence type="ECO:0000313" key="3">
    <source>
        <dbReference type="Proteomes" id="UP001221757"/>
    </source>
</evidence>
<sequence length="137" mass="15688">MFFPLSYFFVSHIGRNSGASLPASSHFCCIITILPRNPFSHCPAISELMSRRPHAAALLRLYLHELMPRCPYVAALLRLYLHELMPRRPHVAAILQLHYTSSCLGALMRQPPLCDYPFYALMRQPFHGYISCHFTAL</sequence>
<comment type="caution">
    <text evidence="2">The sequence shown here is derived from an EMBL/GenBank/DDBJ whole genome shotgun (WGS) entry which is preliminary data.</text>
</comment>